<dbReference type="Pfam" id="PF00989">
    <property type="entry name" value="PAS"/>
    <property type="match status" value="1"/>
</dbReference>
<evidence type="ECO:0000256" key="6">
    <source>
        <dbReference type="ARBA" id="ARBA00022692"/>
    </source>
</evidence>
<evidence type="ECO:0000256" key="14">
    <source>
        <dbReference type="SAM" id="MobiDB-lite"/>
    </source>
</evidence>
<dbReference type="Pfam" id="PF00512">
    <property type="entry name" value="HisKA"/>
    <property type="match status" value="1"/>
</dbReference>
<dbReference type="SMART" id="SM00388">
    <property type="entry name" value="HisKA"/>
    <property type="match status" value="1"/>
</dbReference>
<keyword evidence="6" id="KW-0812">Transmembrane</keyword>
<evidence type="ECO:0000259" key="17">
    <source>
        <dbReference type="PROSITE" id="PS50113"/>
    </source>
</evidence>
<dbReference type="InterPro" id="IPR029016">
    <property type="entry name" value="GAF-like_dom_sf"/>
</dbReference>
<dbReference type="SUPFAM" id="SSF55781">
    <property type="entry name" value="GAF domain-like"/>
    <property type="match status" value="1"/>
</dbReference>
<dbReference type="SUPFAM" id="SSF47384">
    <property type="entry name" value="Homodimeric domain of signal transducing histidine kinase"/>
    <property type="match status" value="1"/>
</dbReference>
<feature type="domain" description="Histidine kinase" evidence="15">
    <location>
        <begin position="559"/>
        <end position="781"/>
    </location>
</feature>
<dbReference type="CDD" id="cd00130">
    <property type="entry name" value="PAS"/>
    <property type="match status" value="3"/>
</dbReference>
<dbReference type="EMBL" id="CADCWL010000023">
    <property type="protein sequence ID" value="CAA9547982.1"/>
    <property type="molecule type" value="Genomic_DNA"/>
</dbReference>
<dbReference type="GO" id="GO:0030295">
    <property type="term" value="F:protein kinase activator activity"/>
    <property type="evidence" value="ECO:0007669"/>
    <property type="project" value="TreeGrafter"/>
</dbReference>
<feature type="region of interest" description="Disordered" evidence="14">
    <location>
        <begin position="762"/>
        <end position="812"/>
    </location>
</feature>
<dbReference type="SMART" id="SM00091">
    <property type="entry name" value="PAS"/>
    <property type="match status" value="3"/>
</dbReference>
<feature type="domain" description="PAS" evidence="16">
    <location>
        <begin position="434"/>
        <end position="477"/>
    </location>
</feature>
<dbReference type="SMART" id="SM00065">
    <property type="entry name" value="GAF"/>
    <property type="match status" value="1"/>
</dbReference>
<evidence type="ECO:0000256" key="10">
    <source>
        <dbReference type="ARBA" id="ARBA00022989"/>
    </source>
</evidence>
<dbReference type="GO" id="GO:0000156">
    <property type="term" value="F:phosphorelay response regulator activity"/>
    <property type="evidence" value="ECO:0007669"/>
    <property type="project" value="TreeGrafter"/>
</dbReference>
<dbReference type="InterPro" id="IPR036890">
    <property type="entry name" value="HATPase_C_sf"/>
</dbReference>
<dbReference type="AlphaFoldDB" id="A0A6J4UDZ6"/>
<dbReference type="GO" id="GO:0007234">
    <property type="term" value="P:osmosensory signaling via phosphorelay pathway"/>
    <property type="evidence" value="ECO:0007669"/>
    <property type="project" value="TreeGrafter"/>
</dbReference>
<evidence type="ECO:0000256" key="13">
    <source>
        <dbReference type="SAM" id="Coils"/>
    </source>
</evidence>
<dbReference type="CDD" id="cd00075">
    <property type="entry name" value="HATPase"/>
    <property type="match status" value="1"/>
</dbReference>
<dbReference type="PROSITE" id="PS50109">
    <property type="entry name" value="HIS_KIN"/>
    <property type="match status" value="1"/>
</dbReference>
<dbReference type="Gene3D" id="3.30.450.40">
    <property type="match status" value="1"/>
</dbReference>
<dbReference type="PANTHER" id="PTHR42878">
    <property type="entry name" value="TWO-COMPONENT HISTIDINE KINASE"/>
    <property type="match status" value="1"/>
</dbReference>
<dbReference type="NCBIfam" id="TIGR00229">
    <property type="entry name" value="sensory_box"/>
    <property type="match status" value="3"/>
</dbReference>
<dbReference type="InterPro" id="IPR005467">
    <property type="entry name" value="His_kinase_dom"/>
</dbReference>
<keyword evidence="9" id="KW-0067">ATP-binding</keyword>
<evidence type="ECO:0000256" key="9">
    <source>
        <dbReference type="ARBA" id="ARBA00022840"/>
    </source>
</evidence>
<dbReference type="Pfam" id="PF13185">
    <property type="entry name" value="GAF_2"/>
    <property type="match status" value="1"/>
</dbReference>
<dbReference type="SUPFAM" id="SSF55785">
    <property type="entry name" value="PYP-like sensor domain (PAS domain)"/>
    <property type="match status" value="3"/>
</dbReference>
<dbReference type="InterPro" id="IPR001610">
    <property type="entry name" value="PAC"/>
</dbReference>
<dbReference type="InterPro" id="IPR003018">
    <property type="entry name" value="GAF"/>
</dbReference>
<dbReference type="InterPro" id="IPR004358">
    <property type="entry name" value="Sig_transdc_His_kin-like_C"/>
</dbReference>
<dbReference type="SMART" id="SM00387">
    <property type="entry name" value="HATPase_c"/>
    <property type="match status" value="1"/>
</dbReference>
<dbReference type="InterPro" id="IPR000700">
    <property type="entry name" value="PAS-assoc_C"/>
</dbReference>
<dbReference type="Gene3D" id="3.30.450.20">
    <property type="entry name" value="PAS domain"/>
    <property type="match status" value="3"/>
</dbReference>
<dbReference type="InterPro" id="IPR013767">
    <property type="entry name" value="PAS_fold"/>
</dbReference>
<keyword evidence="4" id="KW-0597">Phosphoprotein</keyword>
<evidence type="ECO:0000256" key="3">
    <source>
        <dbReference type="ARBA" id="ARBA00012438"/>
    </source>
</evidence>
<evidence type="ECO:0000256" key="4">
    <source>
        <dbReference type="ARBA" id="ARBA00022553"/>
    </source>
</evidence>
<evidence type="ECO:0000256" key="12">
    <source>
        <dbReference type="ARBA" id="ARBA00023136"/>
    </source>
</evidence>
<keyword evidence="11" id="KW-0902">Two-component regulatory system</keyword>
<dbReference type="GO" id="GO:0000155">
    <property type="term" value="F:phosphorelay sensor kinase activity"/>
    <property type="evidence" value="ECO:0007669"/>
    <property type="project" value="InterPro"/>
</dbReference>
<evidence type="ECO:0000259" key="16">
    <source>
        <dbReference type="PROSITE" id="PS50112"/>
    </source>
</evidence>
<evidence type="ECO:0000256" key="11">
    <source>
        <dbReference type="ARBA" id="ARBA00023012"/>
    </source>
</evidence>
<dbReference type="SMART" id="SM00086">
    <property type="entry name" value="PAC"/>
    <property type="match status" value="3"/>
</dbReference>
<evidence type="ECO:0000256" key="8">
    <source>
        <dbReference type="ARBA" id="ARBA00022777"/>
    </source>
</evidence>
<dbReference type="PROSITE" id="PS50113">
    <property type="entry name" value="PAC"/>
    <property type="match status" value="2"/>
</dbReference>
<dbReference type="GO" id="GO:0016020">
    <property type="term" value="C:membrane"/>
    <property type="evidence" value="ECO:0007669"/>
    <property type="project" value="UniProtKB-SubCell"/>
</dbReference>
<comment type="subcellular location">
    <subcellularLocation>
        <location evidence="2">Membrane</location>
        <topology evidence="2">Multi-pass membrane protein</topology>
    </subcellularLocation>
</comment>
<sequence>MTEDPFADRVIAEVLQQPVWTARRDGGVDYANPYWRAYTGLPVDAALGVDWRAAVHPDDLAAIDGCFRAAAEAGEAYEVEYRFRRADGVYRWHLARVSPIRDDHGAPVRWAGTAIDVDDRRSAEEGSARLAAIVEGSQEAIVGRTLEGTVTSWNSGATRLSGYASDEILGRDISLLFPAESEDGLTRLREPLAAGAPVPPFETVWVRKDGTRVAVAVTLSPIRDRGGRVVGASLVARGLAEAAAARSERRAREQHSDLVAAVGTALTARLPLPDQLGRCAEALVAHLGVAFARVWTPDDGDPNLLVLRASAGLYTHLDGRHGRIPVGAWKIGRIAAERRPHLTNTVVTDPEVQDWAWARREGMVAFAGYPLLVGDRLLGVLGAFARHPLSEATLGFLGSVADAIAVGVDRAGAEAAREALLAREQAAREHAEAAERRYRGLFEGVADAILVVDAARRYVDANAAALHLLGYSREELLALRVEDLVATGRDWTEAEFDRFRAEGRWHGELDLRRHDGSTVPVEARATVVHLPDGPVNLSAVRDVSGRRLAQQQQQEFLEAVSHDLKNPLAVVRAQAQLLGRRARKGAVSPDALARAMATIDDASRRLEAQLEELQDAARLRSGNPLELRIERVDLVALAEDAAAVARGASTRHRVRVEAAGVPVVGRWDPLRLRRVLDNLLGNAIKYSSGGDVAVAVRREQGDGAERAVVTVRDEGVGIPPEDLPHVFERYRRGSNVGNRTRGAGIGLAGVRQIVEQHGGRVAVESEEGGGSTFTTVLPLAPPETPEQRRTRGQSGRSPRTSRAFASADPPPP</sequence>
<dbReference type="Pfam" id="PF02518">
    <property type="entry name" value="HATPase_c"/>
    <property type="match status" value="1"/>
</dbReference>
<dbReference type="CDD" id="cd00082">
    <property type="entry name" value="HisKA"/>
    <property type="match status" value="1"/>
</dbReference>
<dbReference type="PANTHER" id="PTHR42878:SF7">
    <property type="entry name" value="SENSOR HISTIDINE KINASE GLRK"/>
    <property type="match status" value="1"/>
</dbReference>
<evidence type="ECO:0000256" key="5">
    <source>
        <dbReference type="ARBA" id="ARBA00022679"/>
    </source>
</evidence>
<comment type="catalytic activity">
    <reaction evidence="1">
        <text>ATP + protein L-histidine = ADP + protein N-phospho-L-histidine.</text>
        <dbReference type="EC" id="2.7.13.3"/>
    </reaction>
</comment>
<name>A0A6J4UDZ6_9BACT</name>
<keyword evidence="10" id="KW-1133">Transmembrane helix</keyword>
<dbReference type="InterPro" id="IPR013655">
    <property type="entry name" value="PAS_fold_3"/>
</dbReference>
<proteinExistence type="predicted"/>
<organism evidence="18">
    <name type="scientific">uncultured Thermomicrobiales bacterium</name>
    <dbReference type="NCBI Taxonomy" id="1645740"/>
    <lineage>
        <taxon>Bacteria</taxon>
        <taxon>Pseudomonadati</taxon>
        <taxon>Thermomicrobiota</taxon>
        <taxon>Thermomicrobia</taxon>
        <taxon>Thermomicrobiales</taxon>
        <taxon>environmental samples</taxon>
    </lineage>
</organism>
<dbReference type="InterPro" id="IPR035965">
    <property type="entry name" value="PAS-like_dom_sf"/>
</dbReference>
<dbReference type="SUPFAM" id="SSF55874">
    <property type="entry name" value="ATPase domain of HSP90 chaperone/DNA topoisomerase II/histidine kinase"/>
    <property type="match status" value="1"/>
</dbReference>
<dbReference type="InterPro" id="IPR050351">
    <property type="entry name" value="BphY/WalK/GraS-like"/>
</dbReference>
<gene>
    <name evidence="18" type="ORF">AVDCRST_MAG19-538</name>
</gene>
<dbReference type="PRINTS" id="PR00344">
    <property type="entry name" value="BCTRLSENSOR"/>
</dbReference>
<evidence type="ECO:0000256" key="7">
    <source>
        <dbReference type="ARBA" id="ARBA00022741"/>
    </source>
</evidence>
<keyword evidence="13" id="KW-0175">Coiled coil</keyword>
<keyword evidence="7" id="KW-0547">Nucleotide-binding</keyword>
<dbReference type="GO" id="GO:0005524">
    <property type="term" value="F:ATP binding"/>
    <property type="evidence" value="ECO:0007669"/>
    <property type="project" value="UniProtKB-KW"/>
</dbReference>
<dbReference type="InterPro" id="IPR003594">
    <property type="entry name" value="HATPase_dom"/>
</dbReference>
<dbReference type="FunFam" id="3.30.565.10:FF:000006">
    <property type="entry name" value="Sensor histidine kinase WalK"/>
    <property type="match status" value="1"/>
</dbReference>
<dbReference type="InterPro" id="IPR036097">
    <property type="entry name" value="HisK_dim/P_sf"/>
</dbReference>
<dbReference type="PROSITE" id="PS50112">
    <property type="entry name" value="PAS"/>
    <property type="match status" value="3"/>
</dbReference>
<protein>
    <recommendedName>
        <fullName evidence="3">histidine kinase</fullName>
        <ecNumber evidence="3">2.7.13.3</ecNumber>
    </recommendedName>
</protein>
<dbReference type="InterPro" id="IPR003661">
    <property type="entry name" value="HisK_dim/P_dom"/>
</dbReference>
<dbReference type="Gene3D" id="3.30.565.10">
    <property type="entry name" value="Histidine kinase-like ATPase, C-terminal domain"/>
    <property type="match status" value="1"/>
</dbReference>
<dbReference type="InterPro" id="IPR000014">
    <property type="entry name" value="PAS"/>
</dbReference>
<reference evidence="18" key="1">
    <citation type="submission" date="2020-02" db="EMBL/GenBank/DDBJ databases">
        <authorList>
            <person name="Meier V. D."/>
        </authorList>
    </citation>
    <scope>NUCLEOTIDE SEQUENCE</scope>
    <source>
        <strain evidence="18">AVDCRST_MAG19</strain>
    </source>
</reference>
<feature type="domain" description="PAC" evidence="17">
    <location>
        <begin position="199"/>
        <end position="251"/>
    </location>
</feature>
<evidence type="ECO:0000256" key="1">
    <source>
        <dbReference type="ARBA" id="ARBA00000085"/>
    </source>
</evidence>
<feature type="domain" description="PAS" evidence="16">
    <location>
        <begin position="7"/>
        <end position="74"/>
    </location>
</feature>
<keyword evidence="8" id="KW-0418">Kinase</keyword>
<dbReference type="Gene3D" id="1.10.287.130">
    <property type="match status" value="1"/>
</dbReference>
<accession>A0A6J4UDZ6</accession>
<keyword evidence="5" id="KW-0808">Transferase</keyword>
<feature type="domain" description="PAC" evidence="17">
    <location>
        <begin position="77"/>
        <end position="129"/>
    </location>
</feature>
<dbReference type="EC" id="2.7.13.3" evidence="3"/>
<evidence type="ECO:0000259" key="15">
    <source>
        <dbReference type="PROSITE" id="PS50109"/>
    </source>
</evidence>
<dbReference type="GO" id="GO:0006355">
    <property type="term" value="P:regulation of DNA-templated transcription"/>
    <property type="evidence" value="ECO:0007669"/>
    <property type="project" value="InterPro"/>
</dbReference>
<dbReference type="FunFam" id="3.30.450.20:FF:000099">
    <property type="entry name" value="Sensory box sensor histidine kinase"/>
    <property type="match status" value="1"/>
</dbReference>
<feature type="domain" description="PAS" evidence="16">
    <location>
        <begin position="126"/>
        <end position="195"/>
    </location>
</feature>
<feature type="coiled-coil region" evidence="13">
    <location>
        <begin position="592"/>
        <end position="619"/>
    </location>
</feature>
<evidence type="ECO:0000313" key="18">
    <source>
        <dbReference type="EMBL" id="CAA9547982.1"/>
    </source>
</evidence>
<dbReference type="Pfam" id="PF08447">
    <property type="entry name" value="PAS_3"/>
    <property type="match status" value="1"/>
</dbReference>
<dbReference type="Pfam" id="PF13426">
    <property type="entry name" value="PAS_9"/>
    <property type="match status" value="1"/>
</dbReference>
<keyword evidence="12" id="KW-0472">Membrane</keyword>
<evidence type="ECO:0000256" key="2">
    <source>
        <dbReference type="ARBA" id="ARBA00004141"/>
    </source>
</evidence>